<evidence type="ECO:0000256" key="5">
    <source>
        <dbReference type="ARBA" id="ARBA00022676"/>
    </source>
</evidence>
<evidence type="ECO:0000256" key="9">
    <source>
        <dbReference type="ARBA" id="ARBA00022989"/>
    </source>
</evidence>
<evidence type="ECO:0000256" key="2">
    <source>
        <dbReference type="ARBA" id="ARBA00004323"/>
    </source>
</evidence>
<evidence type="ECO:0000256" key="15">
    <source>
        <dbReference type="SAM" id="Phobius"/>
    </source>
</evidence>
<evidence type="ECO:0000256" key="1">
    <source>
        <dbReference type="ARBA" id="ARBA00001936"/>
    </source>
</evidence>
<comment type="subcellular location">
    <subcellularLocation>
        <location evidence="2">Golgi apparatus membrane</location>
        <topology evidence="2">Single-pass type II membrane protein</topology>
    </subcellularLocation>
</comment>
<dbReference type="Gene3D" id="3.90.550.50">
    <property type="match status" value="1"/>
</dbReference>
<dbReference type="Gene3D" id="2.60.120.200">
    <property type="match status" value="1"/>
</dbReference>
<evidence type="ECO:0000256" key="12">
    <source>
        <dbReference type="ARBA" id="ARBA00023180"/>
    </source>
</evidence>
<dbReference type="FunFam" id="3.90.550.50:FF:000005">
    <property type="entry name" value="Hydroxyproline O-galactosyltransferase"/>
    <property type="match status" value="1"/>
</dbReference>
<keyword evidence="12" id="KW-0325">Glycoprotein</keyword>
<evidence type="ECO:0000256" key="6">
    <source>
        <dbReference type="ARBA" id="ARBA00022679"/>
    </source>
</evidence>
<dbReference type="SUPFAM" id="SSF49899">
    <property type="entry name" value="Concanavalin A-like lectins/glucanases"/>
    <property type="match status" value="1"/>
</dbReference>
<evidence type="ECO:0000313" key="17">
    <source>
        <dbReference type="EMBL" id="DAD31114.1"/>
    </source>
</evidence>
<accession>A0A822YAJ2</accession>
<dbReference type="PANTHER" id="PTHR11214:SF369">
    <property type="entry name" value="HYDROXYPROLINE O-GALACTOSYLTRANSFERASE GALT6-LIKE"/>
    <property type="match status" value="1"/>
</dbReference>
<evidence type="ECO:0000256" key="11">
    <source>
        <dbReference type="ARBA" id="ARBA00023136"/>
    </source>
</evidence>
<dbReference type="FunFam" id="2.60.120.200:FF:000071">
    <property type="entry name" value="Hydroxyproline O-galactosyltransferase GALT2"/>
    <property type="match status" value="1"/>
</dbReference>
<dbReference type="GO" id="GO:0030246">
    <property type="term" value="F:carbohydrate binding"/>
    <property type="evidence" value="ECO:0007669"/>
    <property type="project" value="InterPro"/>
</dbReference>
<dbReference type="GO" id="GO:0010405">
    <property type="term" value="P:arabinogalactan protein metabolic process"/>
    <property type="evidence" value="ECO:0007669"/>
    <property type="project" value="UniProtKB-ARBA"/>
</dbReference>
<sequence>MKRGKLDMFLSLSRQRSIQLLIGVGFLYMLLVSVEIPFVFRSGSIAASGEGFNGFISDALPRPLRLDSEADLEKRRAPVRPSKVSFRVSQGSFQPSQQGTSEGRMDEYNILSSLNFHSPSFRNPLSMLGMLGGCFGRSLNLERFGLMKRAKPRTDRRLARIPLCFLDRNFLTGFMMELQGLKTVDGEEPPRILHFNPRLKGDWSGKPVIEQNTCYRMQWGSALRCEGWKSKADEETVDGQVKCEKWIRDDDDHSEESKAMWWLNRLIGRTKKVTVDWPYPFAEEKLFVLTLSAGLEGYHVNVDGRHVTSFPYRTGFVLEDATGLSLNGDVYVHSIFAASLPTTHPSFSPQKHLEMSTKWKAPPAPEGPVELFIGILSAGNHFAERMAVRKTWMQSELIKSSNVVARFFVALHARKEVNMELKKEAEFFGDIVIVPFMDSYDLVVLKTVAICEYGVRMVSAKYVMKCDDDTFVRVDTVIKEVKKVPVDRSLYVGNINYYHKPLRYGKWSVTYEEWPEEDYPPYANGPGYVVSSDIARFVVTEFEKHKLRLFKMEDVSMGMWVEQFNSSRLVEYRHDVKFCQFGCIDDYYTAHYQSPRQMICMWDKLQQTGRGQCCNMR</sequence>
<feature type="transmembrane region" description="Helical" evidence="15">
    <location>
        <begin position="20"/>
        <end position="40"/>
    </location>
</feature>
<evidence type="ECO:0000256" key="14">
    <source>
        <dbReference type="ARBA" id="ARBA00059439"/>
    </source>
</evidence>
<dbReference type="PANTHER" id="PTHR11214">
    <property type="entry name" value="BETA-1,3-N-ACETYLGLUCOSAMINYLTRANSFERASE"/>
    <property type="match status" value="1"/>
</dbReference>
<feature type="domain" description="Galectin" evidence="16">
    <location>
        <begin position="145"/>
        <end position="338"/>
    </location>
</feature>
<proteinExistence type="inferred from homology"/>
<dbReference type="InterPro" id="IPR002659">
    <property type="entry name" value="Glyco_trans_31"/>
</dbReference>
<keyword evidence="10" id="KW-0333">Golgi apparatus</keyword>
<dbReference type="EMBL" id="DUZY01000003">
    <property type="protein sequence ID" value="DAD31114.1"/>
    <property type="molecule type" value="Genomic_DNA"/>
</dbReference>
<keyword evidence="9 15" id="KW-1133">Transmembrane helix</keyword>
<dbReference type="GO" id="GO:1990714">
    <property type="term" value="F:hydroxyproline O-galactosyltransferase activity"/>
    <property type="evidence" value="ECO:0007669"/>
    <property type="project" value="UniProtKB-ARBA"/>
</dbReference>
<protein>
    <recommendedName>
        <fullName evidence="16">Galectin domain-containing protein</fullName>
    </recommendedName>
</protein>
<dbReference type="AlphaFoldDB" id="A0A822YAJ2"/>
<evidence type="ECO:0000313" key="18">
    <source>
        <dbReference type="Proteomes" id="UP000607653"/>
    </source>
</evidence>
<dbReference type="Pfam" id="PF00337">
    <property type="entry name" value="Gal-bind_lectin"/>
    <property type="match status" value="1"/>
</dbReference>
<keyword evidence="6" id="KW-0808">Transferase</keyword>
<evidence type="ECO:0000256" key="4">
    <source>
        <dbReference type="ARBA" id="ARBA00008661"/>
    </source>
</evidence>
<keyword evidence="7 15" id="KW-0812">Transmembrane</keyword>
<keyword evidence="13" id="KW-0464">Manganese</keyword>
<evidence type="ECO:0000256" key="3">
    <source>
        <dbReference type="ARBA" id="ARBA00004922"/>
    </source>
</evidence>
<organism evidence="17 18">
    <name type="scientific">Nelumbo nucifera</name>
    <name type="common">Sacred lotus</name>
    <dbReference type="NCBI Taxonomy" id="4432"/>
    <lineage>
        <taxon>Eukaryota</taxon>
        <taxon>Viridiplantae</taxon>
        <taxon>Streptophyta</taxon>
        <taxon>Embryophyta</taxon>
        <taxon>Tracheophyta</taxon>
        <taxon>Spermatophyta</taxon>
        <taxon>Magnoliopsida</taxon>
        <taxon>Proteales</taxon>
        <taxon>Nelumbonaceae</taxon>
        <taxon>Nelumbo</taxon>
    </lineage>
</organism>
<evidence type="ECO:0000256" key="7">
    <source>
        <dbReference type="ARBA" id="ARBA00022692"/>
    </source>
</evidence>
<evidence type="ECO:0000256" key="10">
    <source>
        <dbReference type="ARBA" id="ARBA00023034"/>
    </source>
</evidence>
<dbReference type="GO" id="GO:0000139">
    <property type="term" value="C:Golgi membrane"/>
    <property type="evidence" value="ECO:0007669"/>
    <property type="project" value="UniProtKB-SubCell"/>
</dbReference>
<keyword evidence="18" id="KW-1185">Reference proteome</keyword>
<dbReference type="InterPro" id="IPR013320">
    <property type="entry name" value="ConA-like_dom_sf"/>
</dbReference>
<dbReference type="SMART" id="SM00908">
    <property type="entry name" value="Gal-bind_lectin"/>
    <property type="match status" value="1"/>
</dbReference>
<gene>
    <name evidence="17" type="ORF">HUJ06_009965</name>
</gene>
<evidence type="ECO:0000259" key="16">
    <source>
        <dbReference type="PROSITE" id="PS51304"/>
    </source>
</evidence>
<keyword evidence="11 15" id="KW-0472">Membrane</keyword>
<dbReference type="Pfam" id="PF01762">
    <property type="entry name" value="Galactosyl_T"/>
    <property type="match status" value="1"/>
</dbReference>
<name>A0A822YAJ2_NELNU</name>
<dbReference type="PROSITE" id="PS51304">
    <property type="entry name" value="GALECTIN"/>
    <property type="match status" value="1"/>
</dbReference>
<dbReference type="InterPro" id="IPR001079">
    <property type="entry name" value="Galectin_CRD"/>
</dbReference>
<reference evidence="17 18" key="1">
    <citation type="journal article" date="2020" name="Mol. Biol. Evol.">
        <title>Distinct Expression and Methylation Patterns for Genes with Different Fates following a Single Whole-Genome Duplication in Flowering Plants.</title>
        <authorList>
            <person name="Shi T."/>
            <person name="Rahmani R.S."/>
            <person name="Gugger P.F."/>
            <person name="Wang M."/>
            <person name="Li H."/>
            <person name="Zhang Y."/>
            <person name="Li Z."/>
            <person name="Wang Q."/>
            <person name="Van de Peer Y."/>
            <person name="Marchal K."/>
            <person name="Chen J."/>
        </authorList>
    </citation>
    <scope>NUCLEOTIDE SEQUENCE [LARGE SCALE GENOMIC DNA]</scope>
    <source>
        <tissue evidence="17">Leaf</tissue>
    </source>
</reference>
<keyword evidence="8" id="KW-0735">Signal-anchor</keyword>
<evidence type="ECO:0000256" key="8">
    <source>
        <dbReference type="ARBA" id="ARBA00022968"/>
    </source>
</evidence>
<comment type="cofactor">
    <cofactor evidence="1">
        <name>Mn(2+)</name>
        <dbReference type="ChEBI" id="CHEBI:29035"/>
    </cofactor>
</comment>
<comment type="caution">
    <text evidence="17">The sequence shown here is derived from an EMBL/GenBank/DDBJ whole genome shotgun (WGS) entry which is preliminary data.</text>
</comment>
<dbReference type="Proteomes" id="UP000607653">
    <property type="component" value="Unassembled WGS sequence"/>
</dbReference>
<comment type="similarity">
    <text evidence="4">Belongs to the glycosyltransferase 31 family.</text>
</comment>
<dbReference type="UniPathway" id="UPA00378"/>
<comment type="pathway">
    <text evidence="3">Protein modification; protein glycosylation.</text>
</comment>
<comment type="function">
    <text evidence="14">Possesses hydroxyproline O-galactosyltransferase activity. Transfers galactose from UDP-galactose to hydroxyproline residues in the arabinogalactan proteins (AGPs). Is specific for AGPs containing non-contiguous peptidyl hydroxyproline residues. Utilizes UDP-galactose solely as sugar donor. The addition of galactose onto the peptidyl hydroxyproline residues in AGP core proteins represents the first committed step in arabinogalactan polysaccharide addition. AGP glycans play essential roles in both vegetative and reproductive plant growth.</text>
</comment>
<keyword evidence="5" id="KW-0328">Glycosyltransferase</keyword>
<evidence type="ECO:0000256" key="13">
    <source>
        <dbReference type="ARBA" id="ARBA00023211"/>
    </source>
</evidence>